<feature type="chain" id="PRO_5022888733" description="FlgD Ig-like domain-containing protein" evidence="1">
    <location>
        <begin position="23"/>
        <end position="1071"/>
    </location>
</feature>
<gene>
    <name evidence="2" type="ORF">FTW19_09890</name>
</gene>
<name>A0A5B9E861_9BACT</name>
<evidence type="ECO:0000256" key="1">
    <source>
        <dbReference type="SAM" id="SignalP"/>
    </source>
</evidence>
<evidence type="ECO:0000313" key="2">
    <source>
        <dbReference type="EMBL" id="QEE28278.1"/>
    </source>
</evidence>
<organism evidence="2 3">
    <name type="scientific">Terriglobus albidus</name>
    <dbReference type="NCBI Taxonomy" id="1592106"/>
    <lineage>
        <taxon>Bacteria</taxon>
        <taxon>Pseudomonadati</taxon>
        <taxon>Acidobacteriota</taxon>
        <taxon>Terriglobia</taxon>
        <taxon>Terriglobales</taxon>
        <taxon>Acidobacteriaceae</taxon>
        <taxon>Terriglobus</taxon>
    </lineage>
</organism>
<proteinExistence type="predicted"/>
<dbReference type="EMBL" id="CP042806">
    <property type="protein sequence ID" value="QEE28278.1"/>
    <property type="molecule type" value="Genomic_DNA"/>
</dbReference>
<dbReference type="OrthoDB" id="2633250at2"/>
<dbReference type="Gene3D" id="2.120.10.30">
    <property type="entry name" value="TolB, C-terminal domain"/>
    <property type="match status" value="1"/>
</dbReference>
<accession>A0A5B9E861</accession>
<dbReference type="SUPFAM" id="SSF63825">
    <property type="entry name" value="YWTD domain"/>
    <property type="match status" value="1"/>
</dbReference>
<evidence type="ECO:0008006" key="4">
    <source>
        <dbReference type="Google" id="ProtNLM"/>
    </source>
</evidence>
<feature type="signal peptide" evidence="1">
    <location>
        <begin position="1"/>
        <end position="22"/>
    </location>
</feature>
<dbReference type="RefSeq" id="WP_147647468.1">
    <property type="nucleotide sequence ID" value="NZ_CP042806.1"/>
</dbReference>
<sequence length="1071" mass="115940">MNYRAGAIAGLAVFALAQCSQAQGNSSPAKQETSPAKSQGISISYEAPEDGLLTLVLEDEKGIRVKNVVADQPVHQGKNIITWDGTSTDGVAHPGKYHVRGLFHQAITPHLQYSIYSPGDPPWPTSDGTGAWLADHTAPASALFLPQGSPWPTHSTQPQVLLGADAAEAGQALIWTDLNGHKLGGTKIRGWNGGIALARDIGSAGNPDHVAYTVYVVNPSRDFGVKDPGALQVYAITRNGLAPVDKVVGGIQVHDAFRALAGLAAYNGLLLLSNPAANEIVAFDERHGTKPAFAKVKLSGLGALTFEPDGHMLVTTAEGITRFTVKNDWRSIELTEAQLVVASGALQAPKQIIESDGEIYVTDWGTSHQVKVFSAATGKLARVIGRPGGPQIGAYDELRMAHPLGMTVDSNGVLWVAEEDYLPKRISRWNAKTGAFLNAWYGPTQYGGGGFADPHDPYRAYYPSIGNPGSMGLLEFNVDPATGDSRLTAVRYRYPDPLNDVIAYAGQPAKPIFFPNDMIPVGSHGGITPAQTFYRNGHQYFTDSYNTYWYNQTAVSDLWIMEDGVCRPIASAGWVEPGPHYWTTLDRPDIKSKMPPGKPEGIFFVWTDRNHDHAVQANEVEFTRPAVHGAAGVVIQPDLSVISGGPYRLAATSVDNAGVPVYDLNKLTLLSHTPAEGDVALSPDGWFLADMSGYKDGQRRWTMSSRGIGTPPTGPGDIQEPKRMLGYPVMPAKGQAGYLVARYSYMGEIYIYTTDGLLVTTLGADTRMAPFWPYPKQKPGMAIAGLSFDAEHFWPFMFGEDDGNVYLAIGKWHTSIVRLDGLDSVRRVDLGYIDATKEAIAAAEPLRTEAASREKLRAEVEVHRIGGASDRTEKKWNQKDWASIDAQSSFQLGTDGKSLVVAYRTNQPQLLRNSAAEFPYAFTQGGGLDLMIRAQGASDNRQVFVGDSRLFVTQRSGKLLAVLYRQKAERAGNRVTFASPVGEVTFDDVQDVSDRVKLAANGGAYEISAPLGLLGIDSSPGKTYRGDVGMVLSDGVRAQARVYWHNKTDSMTADVPSEARLNPSQWGIFRF</sequence>
<reference evidence="2 3" key="1">
    <citation type="submission" date="2019-08" db="EMBL/GenBank/DDBJ databases">
        <title>Complete genome sequence of Terriglobus albidus strain ORNL.</title>
        <authorList>
            <person name="Podar M."/>
        </authorList>
    </citation>
    <scope>NUCLEOTIDE SEQUENCE [LARGE SCALE GENOMIC DNA]</scope>
    <source>
        <strain evidence="2 3">ORNL</strain>
    </source>
</reference>
<dbReference type="AlphaFoldDB" id="A0A5B9E861"/>
<dbReference type="InterPro" id="IPR011042">
    <property type="entry name" value="6-blade_b-propeller_TolB-like"/>
</dbReference>
<protein>
    <recommendedName>
        <fullName evidence="4">FlgD Ig-like domain-containing protein</fullName>
    </recommendedName>
</protein>
<dbReference type="Proteomes" id="UP000321820">
    <property type="component" value="Chromosome"/>
</dbReference>
<dbReference type="KEGG" id="talb:FTW19_09890"/>
<evidence type="ECO:0000313" key="3">
    <source>
        <dbReference type="Proteomes" id="UP000321820"/>
    </source>
</evidence>
<keyword evidence="3" id="KW-1185">Reference proteome</keyword>
<keyword evidence="1" id="KW-0732">Signal</keyword>